<dbReference type="RefSeq" id="WP_008515172.1">
    <property type="nucleotide sequence ID" value="NZ_ACJM01000003.1"/>
</dbReference>
<evidence type="ECO:0000313" key="5">
    <source>
        <dbReference type="Proteomes" id="UP000006443"/>
    </source>
</evidence>
<organism evidence="4 5">
    <name type="scientific">Dethiobacter alkaliphilus AHT 1</name>
    <dbReference type="NCBI Taxonomy" id="555088"/>
    <lineage>
        <taxon>Bacteria</taxon>
        <taxon>Bacillati</taxon>
        <taxon>Bacillota</taxon>
        <taxon>Dethiobacteria</taxon>
        <taxon>Dethiobacterales</taxon>
        <taxon>Dethiobacteraceae</taxon>
        <taxon>Dethiobacter</taxon>
    </lineage>
</organism>
<evidence type="ECO:0000256" key="3">
    <source>
        <dbReference type="ARBA" id="ARBA00022833"/>
    </source>
</evidence>
<accession>C0GED4</accession>
<dbReference type="Pfam" id="PF01155">
    <property type="entry name" value="HypA"/>
    <property type="match status" value="1"/>
</dbReference>
<dbReference type="GO" id="GO:0016151">
    <property type="term" value="F:nickel cation binding"/>
    <property type="evidence" value="ECO:0007669"/>
    <property type="project" value="InterPro"/>
</dbReference>
<evidence type="ECO:0000256" key="1">
    <source>
        <dbReference type="ARBA" id="ARBA00022596"/>
    </source>
</evidence>
<keyword evidence="3" id="KW-0862">Zinc</keyword>
<dbReference type="GO" id="GO:0008270">
    <property type="term" value="F:zinc ion binding"/>
    <property type="evidence" value="ECO:0007669"/>
    <property type="project" value="TreeGrafter"/>
</dbReference>
<evidence type="ECO:0000313" key="4">
    <source>
        <dbReference type="EMBL" id="EEG78428.1"/>
    </source>
</evidence>
<dbReference type="STRING" id="555088.DealDRAFT_0843"/>
<dbReference type="PANTHER" id="PTHR34535">
    <property type="entry name" value="HYDROGENASE MATURATION FACTOR HYPA"/>
    <property type="match status" value="1"/>
</dbReference>
<dbReference type="Gene3D" id="3.30.2320.50">
    <property type="match status" value="1"/>
</dbReference>
<keyword evidence="1" id="KW-0533">Nickel</keyword>
<reference evidence="4 5" key="1">
    <citation type="submission" date="2009-02" db="EMBL/GenBank/DDBJ databases">
        <title>Sequencing of the draft genome and assembly of Dethiobacter alkaliphilus AHT 1.</title>
        <authorList>
            <consortium name="US DOE Joint Genome Institute (JGI-PGF)"/>
            <person name="Lucas S."/>
            <person name="Copeland A."/>
            <person name="Lapidus A."/>
            <person name="Glavina del Rio T."/>
            <person name="Dalin E."/>
            <person name="Tice H."/>
            <person name="Bruce D."/>
            <person name="Goodwin L."/>
            <person name="Pitluck S."/>
            <person name="Larimer F."/>
            <person name="Land M.L."/>
            <person name="Hauser L."/>
            <person name="Muyzer G."/>
        </authorList>
    </citation>
    <scope>NUCLEOTIDE SEQUENCE [LARGE SCALE GENOMIC DNA]</scope>
    <source>
        <strain evidence="4 5">AHT 1</strain>
    </source>
</reference>
<dbReference type="Proteomes" id="UP000006443">
    <property type="component" value="Unassembled WGS sequence"/>
</dbReference>
<evidence type="ECO:0008006" key="6">
    <source>
        <dbReference type="Google" id="ProtNLM"/>
    </source>
</evidence>
<dbReference type="eggNOG" id="COG0375">
    <property type="taxonomic scope" value="Bacteria"/>
</dbReference>
<dbReference type="AlphaFoldDB" id="C0GED4"/>
<comment type="caution">
    <text evidence="4">The sequence shown here is derived from an EMBL/GenBank/DDBJ whole genome shotgun (WGS) entry which is preliminary data.</text>
</comment>
<protein>
    <recommendedName>
        <fullName evidence="6">Hydrogenase maturation nickel metallochaperone HypA</fullName>
    </recommendedName>
</protein>
<dbReference type="GO" id="GO:0051604">
    <property type="term" value="P:protein maturation"/>
    <property type="evidence" value="ECO:0007669"/>
    <property type="project" value="InterPro"/>
</dbReference>
<proteinExistence type="predicted"/>
<dbReference type="EMBL" id="ACJM01000003">
    <property type="protein sequence ID" value="EEG78428.1"/>
    <property type="molecule type" value="Genomic_DNA"/>
</dbReference>
<sequence length="88" mass="9818">MHELSLISEVIEQVSRDACERGIEKVNSVTLTIGSLSHVQPDSLQFCFDLAKQQTILHDAALEIIKKEGNQLEIVEYEGEQAHGEHSC</sequence>
<keyword evidence="2" id="KW-0479">Metal-binding</keyword>
<name>C0GED4_DETAL</name>
<gene>
    <name evidence="4" type="ORF">DealDRAFT_0843</name>
</gene>
<keyword evidence="5" id="KW-1185">Reference proteome</keyword>
<dbReference type="PANTHER" id="PTHR34535:SF3">
    <property type="entry name" value="HYDROGENASE MATURATION FACTOR HYPA"/>
    <property type="match status" value="1"/>
</dbReference>
<evidence type="ECO:0000256" key="2">
    <source>
        <dbReference type="ARBA" id="ARBA00022723"/>
    </source>
</evidence>
<dbReference type="InterPro" id="IPR000688">
    <property type="entry name" value="HypA/HybF"/>
</dbReference>